<proteinExistence type="predicted"/>
<dbReference type="EnsemblProtists" id="PYU1_T011570">
    <property type="protein sequence ID" value="PYU1_T011570"/>
    <property type="gene ID" value="PYU1_G011544"/>
</dbReference>
<feature type="region of interest" description="Disordered" evidence="2">
    <location>
        <begin position="224"/>
        <end position="273"/>
    </location>
</feature>
<reference evidence="4" key="1">
    <citation type="journal article" date="2010" name="Genome Biol.">
        <title>Genome sequence of the necrotrophic plant pathogen Pythium ultimum reveals original pathogenicity mechanisms and effector repertoire.</title>
        <authorList>
            <person name="Levesque C.A."/>
            <person name="Brouwer H."/>
            <person name="Cano L."/>
            <person name="Hamilton J.P."/>
            <person name="Holt C."/>
            <person name="Huitema E."/>
            <person name="Raffaele S."/>
            <person name="Robideau G.P."/>
            <person name="Thines M."/>
            <person name="Win J."/>
            <person name="Zerillo M.M."/>
            <person name="Beakes G.W."/>
            <person name="Boore J.L."/>
            <person name="Busam D."/>
            <person name="Dumas B."/>
            <person name="Ferriera S."/>
            <person name="Fuerstenberg S.I."/>
            <person name="Gachon C.M."/>
            <person name="Gaulin E."/>
            <person name="Govers F."/>
            <person name="Grenville-Briggs L."/>
            <person name="Horner N."/>
            <person name="Hostetler J."/>
            <person name="Jiang R.H."/>
            <person name="Johnson J."/>
            <person name="Krajaejun T."/>
            <person name="Lin H."/>
            <person name="Meijer H.J."/>
            <person name="Moore B."/>
            <person name="Morris P."/>
            <person name="Phuntmart V."/>
            <person name="Puiu D."/>
            <person name="Shetty J."/>
            <person name="Stajich J.E."/>
            <person name="Tripathy S."/>
            <person name="Wawra S."/>
            <person name="van West P."/>
            <person name="Whitty B.R."/>
            <person name="Coutinho P.M."/>
            <person name="Henrissat B."/>
            <person name="Martin F."/>
            <person name="Thomas P.D."/>
            <person name="Tyler B.M."/>
            <person name="De Vries R.P."/>
            <person name="Kamoun S."/>
            <person name="Yandell M."/>
            <person name="Tisserat N."/>
            <person name="Buell C.R."/>
        </authorList>
    </citation>
    <scope>NUCLEOTIDE SEQUENCE</scope>
    <source>
        <strain evidence="4">DAOM:BR144</strain>
    </source>
</reference>
<dbReference type="OMA" id="RESMDEW"/>
<feature type="coiled-coil region" evidence="1">
    <location>
        <begin position="665"/>
        <end position="692"/>
    </location>
</feature>
<dbReference type="HOGENOM" id="CLU_407434_0_0_1"/>
<reference evidence="3" key="3">
    <citation type="submission" date="2015-02" db="UniProtKB">
        <authorList>
            <consortium name="EnsemblProtists"/>
        </authorList>
    </citation>
    <scope>IDENTIFICATION</scope>
    <source>
        <strain evidence="3">DAOM BR144</strain>
    </source>
</reference>
<dbReference type="VEuPathDB" id="FungiDB:PYU1_G011544"/>
<dbReference type="Proteomes" id="UP000019132">
    <property type="component" value="Unassembled WGS sequence"/>
</dbReference>
<feature type="compositionally biased region" description="Acidic residues" evidence="2">
    <location>
        <begin position="250"/>
        <end position="259"/>
    </location>
</feature>
<dbReference type="eggNOG" id="ENOG502T0M1">
    <property type="taxonomic scope" value="Eukaryota"/>
</dbReference>
<evidence type="ECO:0000313" key="3">
    <source>
        <dbReference type="EnsemblProtists" id="PYU1_T011570"/>
    </source>
</evidence>
<keyword evidence="4" id="KW-1185">Reference proteome</keyword>
<sequence>MASKMPPPAGRTREDLFRLVSALSGACRADGNVLKDAQLVDLLEAQARAILQTRRQQRRKSVAATKTAEPPTISPQRTKLIKKFADANAETGKDGASKRRKLSFETEKQRVSGLKDAGVSPIKPAMPRFFEKNPADEFLPHAAPVTVFNAATIEHVSQRSGAMSPSQFYKSQVTPFKSLDRAAVATDLSASMASTVTSTTPGYYDDMYDDLAIATDPRYRRYHSPSFSSRGRHSPSSELTQSVDSIDWSPTDDEDEEESKLDVTELSHAEEMKPEINTMEPSFAVLEEPDVLVNDQQKNATKTVMQVLYGIMQHDQNYTWLINSENQERVAALVAYHQKQEQQNEAPSTEEDLHAQLDAMIREKSLIQSENARLAELNQMSACEIEEQKKRVNELILKLQRSKTVAAVSSDSEFQKRLADTQEELMVQETLRREAESFFESELSAKTQLAASLQNEVLNKDAQISKLMMRVEEISANFVAKRDENADFASSRRSSLSAQKSFSTVIEPVGADENMILHLREVNIAREMEVKRLRNVLMEKDREICNLYMNLSTKKKLVDEISTRFVEQLKASSDNSNFSVEELNLNLDMFLFKNVVEKQKTVDELTAALGVMEREVESLETRADKFESENYTLKNAQEDLTLALESANSELLRVSAENELMESSLKDKQTRVRNLMLYLEEKEDQIMRLKDATQQNLML</sequence>
<evidence type="ECO:0000256" key="2">
    <source>
        <dbReference type="SAM" id="MobiDB-lite"/>
    </source>
</evidence>
<evidence type="ECO:0000256" key="1">
    <source>
        <dbReference type="SAM" id="Coils"/>
    </source>
</evidence>
<feature type="compositionally biased region" description="Basic and acidic residues" evidence="2">
    <location>
        <begin position="260"/>
        <end position="273"/>
    </location>
</feature>
<organism evidence="3 4">
    <name type="scientific">Globisporangium ultimum (strain ATCC 200006 / CBS 805.95 / DAOM BR144)</name>
    <name type="common">Pythium ultimum</name>
    <dbReference type="NCBI Taxonomy" id="431595"/>
    <lineage>
        <taxon>Eukaryota</taxon>
        <taxon>Sar</taxon>
        <taxon>Stramenopiles</taxon>
        <taxon>Oomycota</taxon>
        <taxon>Peronosporomycetes</taxon>
        <taxon>Pythiales</taxon>
        <taxon>Pythiaceae</taxon>
        <taxon>Globisporangium</taxon>
    </lineage>
</organism>
<name>K3X2X1_GLOUD</name>
<accession>K3X2X1</accession>
<keyword evidence="1" id="KW-0175">Coiled coil</keyword>
<dbReference type="AlphaFoldDB" id="K3X2X1"/>
<feature type="compositionally biased region" description="Low complexity" evidence="2">
    <location>
        <begin position="224"/>
        <end position="237"/>
    </location>
</feature>
<protein>
    <submittedName>
        <fullName evidence="3">Uncharacterized protein</fullName>
    </submittedName>
</protein>
<dbReference type="EMBL" id="GL376571">
    <property type="status" value="NOT_ANNOTATED_CDS"/>
    <property type="molecule type" value="Genomic_DNA"/>
</dbReference>
<feature type="coiled-coil region" evidence="1">
    <location>
        <begin position="602"/>
        <end position="636"/>
    </location>
</feature>
<evidence type="ECO:0000313" key="4">
    <source>
        <dbReference type="Proteomes" id="UP000019132"/>
    </source>
</evidence>
<reference evidence="4" key="2">
    <citation type="submission" date="2010-04" db="EMBL/GenBank/DDBJ databases">
        <authorList>
            <person name="Buell R."/>
            <person name="Hamilton J."/>
            <person name="Hostetler J."/>
        </authorList>
    </citation>
    <scope>NUCLEOTIDE SEQUENCE [LARGE SCALE GENOMIC DNA]</scope>
    <source>
        <strain evidence="4">DAOM:BR144</strain>
    </source>
</reference>
<dbReference type="InParanoid" id="K3X2X1"/>